<dbReference type="OrthoDB" id="711499at2"/>
<accession>A0A084TJ53</accession>
<evidence type="ECO:0000313" key="1">
    <source>
        <dbReference type="EMBL" id="KFB00739.1"/>
    </source>
</evidence>
<gene>
    <name evidence="1" type="ORF">IA57_09780</name>
</gene>
<dbReference type="eggNOG" id="ENOG5032Z3E">
    <property type="taxonomic scope" value="Bacteria"/>
</dbReference>
<name>A0A084TJ53_9FLAO</name>
<dbReference type="Proteomes" id="UP000028521">
    <property type="component" value="Unassembled WGS sequence"/>
</dbReference>
<protein>
    <submittedName>
        <fullName evidence="1">Uncharacterized protein</fullName>
    </submittedName>
</protein>
<reference evidence="2" key="2">
    <citation type="submission" date="2014-07" db="EMBL/GenBank/DDBJ databases">
        <title>Genome sequence of Mangrovimonas yunxiaonensis.</title>
        <authorList>
            <person name="Li Y."/>
            <person name="Zheng T."/>
        </authorList>
    </citation>
    <scope>NUCLEOTIDE SEQUENCE [LARGE SCALE GENOMIC DNA]</scope>
    <source>
        <strain evidence="2">LY01</strain>
    </source>
</reference>
<organism evidence="1 2">
    <name type="scientific">Mangrovimonas yunxiaonensis</name>
    <dbReference type="NCBI Taxonomy" id="1197477"/>
    <lineage>
        <taxon>Bacteria</taxon>
        <taxon>Pseudomonadati</taxon>
        <taxon>Bacteroidota</taxon>
        <taxon>Flavobacteriia</taxon>
        <taxon>Flavobacteriales</taxon>
        <taxon>Flavobacteriaceae</taxon>
        <taxon>Mangrovimonas</taxon>
    </lineage>
</organism>
<evidence type="ECO:0000313" key="2">
    <source>
        <dbReference type="Proteomes" id="UP000028521"/>
    </source>
</evidence>
<dbReference type="AlphaFoldDB" id="A0A084TJ53"/>
<keyword evidence="2" id="KW-1185">Reference proteome</keyword>
<comment type="caution">
    <text evidence="1">The sequence shown here is derived from an EMBL/GenBank/DDBJ whole genome shotgun (WGS) entry which is preliminary data.</text>
</comment>
<sequence>MGMKRLCIYPKEVAIIIGKSQTTAQTLVRTIKDVYEKEKHQALTIREFCDYMGLDYKEVFNMVNGIKTTNDKKSA</sequence>
<proteinExistence type="predicted"/>
<dbReference type="EMBL" id="JPFK01000007">
    <property type="protein sequence ID" value="KFB00739.1"/>
    <property type="molecule type" value="Genomic_DNA"/>
</dbReference>
<reference evidence="1 2" key="1">
    <citation type="journal article" date="2014" name="Genome Announc.">
        <title>Draft Genome Sequence of the Algicidal Bacterium Mangrovimonas yunxiaonensis Strain LY01.</title>
        <authorList>
            <person name="Li Y."/>
            <person name="Zhu H."/>
            <person name="Li C."/>
            <person name="Zhang H."/>
            <person name="Chen Z."/>
            <person name="Zheng W."/>
            <person name="Xu H."/>
            <person name="Zheng T."/>
        </authorList>
    </citation>
    <scope>NUCLEOTIDE SEQUENCE [LARGE SCALE GENOMIC DNA]</scope>
    <source>
        <strain evidence="1 2">LY01</strain>
    </source>
</reference>